<dbReference type="AlphaFoldDB" id="G4T6N4"/>
<gene>
    <name evidence="2" type="ORF">PIIN_00815</name>
</gene>
<name>G4T6N4_SERID</name>
<evidence type="ECO:0000256" key="1">
    <source>
        <dbReference type="SAM" id="MobiDB-lite"/>
    </source>
</evidence>
<dbReference type="InParanoid" id="G4T6N4"/>
<evidence type="ECO:0000313" key="3">
    <source>
        <dbReference type="Proteomes" id="UP000007148"/>
    </source>
</evidence>
<dbReference type="Proteomes" id="UP000007148">
    <property type="component" value="Unassembled WGS sequence"/>
</dbReference>
<sequence>MVNGLYNIARRQSKAIQAGRGDTPAFGPSNEPSDGTPRLFKLVVPLACMGLAIRVASTSGPELSSLCDQFAYDKPGKLTAFLSAMDSEKPWGQ</sequence>
<accession>G4T6N4</accession>
<organism evidence="2 3">
    <name type="scientific">Serendipita indica (strain DSM 11827)</name>
    <name type="common">Root endophyte fungus</name>
    <name type="synonym">Piriformospora indica</name>
    <dbReference type="NCBI Taxonomy" id="1109443"/>
    <lineage>
        <taxon>Eukaryota</taxon>
        <taxon>Fungi</taxon>
        <taxon>Dikarya</taxon>
        <taxon>Basidiomycota</taxon>
        <taxon>Agaricomycotina</taxon>
        <taxon>Agaricomycetes</taxon>
        <taxon>Sebacinales</taxon>
        <taxon>Serendipitaceae</taxon>
        <taxon>Serendipita</taxon>
    </lineage>
</organism>
<protein>
    <submittedName>
        <fullName evidence="2">Uncharacterized protein</fullName>
    </submittedName>
</protein>
<comment type="caution">
    <text evidence="2">The sequence shown here is derived from an EMBL/GenBank/DDBJ whole genome shotgun (WGS) entry which is preliminary data.</text>
</comment>
<proteinExistence type="predicted"/>
<evidence type="ECO:0000313" key="2">
    <source>
        <dbReference type="EMBL" id="CCA66978.1"/>
    </source>
</evidence>
<dbReference type="EMBL" id="CAFZ01000008">
    <property type="protein sequence ID" value="CCA66978.1"/>
    <property type="molecule type" value="Genomic_DNA"/>
</dbReference>
<feature type="region of interest" description="Disordered" evidence="1">
    <location>
        <begin position="15"/>
        <end position="35"/>
    </location>
</feature>
<reference evidence="2 3" key="1">
    <citation type="journal article" date="2011" name="PLoS Pathog.">
        <title>Endophytic Life Strategies Decoded by Genome and Transcriptome Analyses of the Mutualistic Root Symbiont Piriformospora indica.</title>
        <authorList>
            <person name="Zuccaro A."/>
            <person name="Lahrmann U."/>
            <person name="Guldener U."/>
            <person name="Langen G."/>
            <person name="Pfiffi S."/>
            <person name="Biedenkopf D."/>
            <person name="Wong P."/>
            <person name="Samans B."/>
            <person name="Grimm C."/>
            <person name="Basiewicz M."/>
            <person name="Murat C."/>
            <person name="Martin F."/>
            <person name="Kogel K.H."/>
        </authorList>
    </citation>
    <scope>NUCLEOTIDE SEQUENCE [LARGE SCALE GENOMIC DNA]</scope>
    <source>
        <strain evidence="2 3">DSM 11827</strain>
    </source>
</reference>
<keyword evidence="3" id="KW-1185">Reference proteome</keyword>
<dbReference type="HOGENOM" id="CLU_2400496_0_0_1"/>